<dbReference type="Pfam" id="PF04179">
    <property type="entry name" value="Init_tRNA_PT"/>
    <property type="match status" value="1"/>
</dbReference>
<evidence type="ECO:0000313" key="5">
    <source>
        <dbReference type="Proteomes" id="UP000000689"/>
    </source>
</evidence>
<evidence type="ECO:0000313" key="4">
    <source>
        <dbReference type="EMBL" id="CCD27224.1"/>
    </source>
</evidence>
<dbReference type="OMA" id="PVFWANQ"/>
<dbReference type="eggNOG" id="KOG2634">
    <property type="taxonomic scope" value="Eukaryota"/>
</dbReference>
<dbReference type="GO" id="GO:0005737">
    <property type="term" value="C:cytoplasm"/>
    <property type="evidence" value="ECO:0007669"/>
    <property type="project" value="TreeGrafter"/>
</dbReference>
<evidence type="ECO:0000256" key="1">
    <source>
        <dbReference type="SAM" id="Coils"/>
    </source>
</evidence>
<dbReference type="OrthoDB" id="45256at2759"/>
<evidence type="ECO:0000259" key="3">
    <source>
        <dbReference type="Pfam" id="PF17184"/>
    </source>
</evidence>
<accession>G0WHG3</accession>
<dbReference type="AlphaFoldDB" id="G0WHG3"/>
<sequence length="504" mass="57524">MDQSYFFDSLSQINKDIKKEYKSLRNRLQSILLDNEFLNDEIIATFPNYPIIPNERCGLWYVSPSQYNQTSYFKSTDGHTNQWDFSTRRLNFHLLETIAKSKGITIIDSTRRGKKIPDALSKTIPIWCAVLNYIMLRELKGGNDIVKVEDCLFVPPATVPKSEYDCILQKIPTLVEKLDKLEIINANELISTFHGKLLRPLWIYPGSSILHSSRDVFTGEKTKALAWEAPENIIPIVLCTISYQAQDGVDKRYGFTYVQGAADDHELWSCGLTPELFWSHINYLGNPTHSDDELMEYVRHMIEMKIKDSAAKTVELTMDAIFPNGVDPITPEISLGKIDNNIKITKSMLHEFKKGFSLVVILSETVTLNSDDKDEQQSDSVKIYKLTSGSKKSSKRLRTEIPKIYEVMRENLTNGKPILICCNTGTDISIGIILTILCKNYKLDPDNKKAWLRLEKETQDSNVPVKRLDKTIIRKNLTTLISHLEGRNVNPSRATLNSVNDYLM</sequence>
<dbReference type="GO" id="GO:0043399">
    <property type="term" value="F:tRNA adenosine(64)-2'-O-ribosylphosphate transferase activity"/>
    <property type="evidence" value="ECO:0007669"/>
    <property type="project" value="InterPro"/>
</dbReference>
<keyword evidence="5" id="KW-1185">Reference proteome</keyword>
<reference evidence="4 5" key="1">
    <citation type="journal article" date="2011" name="Proc. Natl. Acad. Sci. U.S.A.">
        <title>Evolutionary erosion of yeast sex chromosomes by mating-type switching accidents.</title>
        <authorList>
            <person name="Gordon J.L."/>
            <person name="Armisen D."/>
            <person name="Proux-Wera E."/>
            <person name="Oheigeartaigh S.S."/>
            <person name="Byrne K.P."/>
            <person name="Wolfe K.H."/>
        </authorList>
    </citation>
    <scope>NUCLEOTIDE SEQUENCE [LARGE SCALE GENOMIC DNA]</scope>
    <source>
        <strain evidence="5">ATCC 10597 / BCRC 20456 / CBS 421 / NBRC 0211 / NRRL Y-12639</strain>
    </source>
</reference>
<dbReference type="PIRSF" id="PIRSF007747">
    <property type="entry name" value="Ribosyl_Ptfrase"/>
    <property type="match status" value="1"/>
</dbReference>
<evidence type="ECO:0008006" key="6">
    <source>
        <dbReference type="Google" id="ProtNLM"/>
    </source>
</evidence>
<gene>
    <name evidence="4" type="primary">NDAI0K00350</name>
    <name evidence="4" type="ordered locus">NDAI_0K00350</name>
</gene>
<dbReference type="Gene3D" id="3.90.190.10">
    <property type="entry name" value="Protein tyrosine phosphatase superfamily"/>
    <property type="match status" value="1"/>
</dbReference>
<dbReference type="KEGG" id="ndi:NDAI_0K00350"/>
<dbReference type="InterPro" id="IPR033449">
    <property type="entry name" value="Rit1_N"/>
</dbReference>
<protein>
    <recommendedName>
        <fullName evidence="6">Initiator tRNA phosphoribosyl transferase</fullName>
    </recommendedName>
</protein>
<proteinExistence type="predicted"/>
<dbReference type="PANTHER" id="PTHR31811">
    <property type="entry name" value="TRNA A64-2'-O-RIBOSYLPHOSPHATE TRANSFERASE"/>
    <property type="match status" value="1"/>
</dbReference>
<dbReference type="STRING" id="1071378.G0WHG3"/>
<evidence type="ECO:0000259" key="2">
    <source>
        <dbReference type="Pfam" id="PF04179"/>
    </source>
</evidence>
<dbReference type="RefSeq" id="XP_003672467.1">
    <property type="nucleotide sequence ID" value="XM_003672419.1"/>
</dbReference>
<dbReference type="Pfam" id="PF17184">
    <property type="entry name" value="Rit1_C"/>
    <property type="match status" value="1"/>
</dbReference>
<dbReference type="InterPro" id="IPR033421">
    <property type="entry name" value="Rit1_DUSP-like"/>
</dbReference>
<feature type="domain" description="Rit1 N-terminal" evidence="3">
    <location>
        <begin position="17"/>
        <end position="302"/>
    </location>
</feature>
<dbReference type="HOGENOM" id="CLU_027654_1_1_1"/>
<dbReference type="EMBL" id="HE580277">
    <property type="protein sequence ID" value="CCD27224.1"/>
    <property type="molecule type" value="Genomic_DNA"/>
</dbReference>
<dbReference type="GeneID" id="11494649"/>
<dbReference type="PANTHER" id="PTHR31811:SF0">
    <property type="entry name" value="TRNA A64-2'-O-RIBOSYLPHOSPHATE TRANSFERASE"/>
    <property type="match status" value="1"/>
</dbReference>
<dbReference type="InterPro" id="IPR029021">
    <property type="entry name" value="Prot-tyrosine_phosphatase-like"/>
</dbReference>
<organism evidence="4 5">
    <name type="scientific">Naumovozyma dairenensis (strain ATCC 10597 / BCRC 20456 / CBS 421 / NBRC 0211 / NRRL Y-12639)</name>
    <name type="common">Saccharomyces dairenensis</name>
    <dbReference type="NCBI Taxonomy" id="1071378"/>
    <lineage>
        <taxon>Eukaryota</taxon>
        <taxon>Fungi</taxon>
        <taxon>Dikarya</taxon>
        <taxon>Ascomycota</taxon>
        <taxon>Saccharomycotina</taxon>
        <taxon>Saccharomycetes</taxon>
        <taxon>Saccharomycetales</taxon>
        <taxon>Saccharomycetaceae</taxon>
        <taxon>Naumovozyma</taxon>
    </lineage>
</organism>
<keyword evidence="1" id="KW-0175">Coiled coil</keyword>
<name>G0WHG3_NAUDC</name>
<feature type="domain" description="Rit1 DUSP-like" evidence="2">
    <location>
        <begin position="383"/>
        <end position="503"/>
    </location>
</feature>
<dbReference type="GO" id="GO:0019988">
    <property type="term" value="P:charged-tRNA amino acid modification"/>
    <property type="evidence" value="ECO:0007669"/>
    <property type="project" value="EnsemblFungi"/>
</dbReference>
<dbReference type="Proteomes" id="UP000000689">
    <property type="component" value="Chromosome 11"/>
</dbReference>
<feature type="coiled-coil region" evidence="1">
    <location>
        <begin position="7"/>
        <end position="41"/>
    </location>
</feature>
<dbReference type="InterPro" id="IPR007306">
    <property type="entry name" value="Rit1"/>
</dbReference>